<evidence type="ECO:0000256" key="17">
    <source>
        <dbReference type="ARBA" id="ARBA00040123"/>
    </source>
</evidence>
<evidence type="ECO:0000256" key="15">
    <source>
        <dbReference type="ARBA" id="ARBA00038456"/>
    </source>
</evidence>
<evidence type="ECO:0000256" key="6">
    <source>
        <dbReference type="ARBA" id="ARBA00022703"/>
    </source>
</evidence>
<sequence>MKPAFQDLIPHNHCFGCGPQNSEGLKLKSYWRDDGSSECVYLPQPHQCAGPTGFVNGCIIATLIDCHCICTAMAHAYALAGREIGQGQPIWYVTGELNIQYLAPTPIDEAIKLVAKVENVSGKKMILSCELMSVTEAPSTPYARATIMAIQVPSNWLKHADVPAKCKKS</sequence>
<evidence type="ECO:0000256" key="11">
    <source>
        <dbReference type="ARBA" id="ARBA00023136"/>
    </source>
</evidence>
<comment type="catalytic activity">
    <reaction evidence="13">
        <text>(5Z,8Z,11Z,14Z)-eicosatetraenoyl-CoA + H2O = (5Z,8Z,11Z,14Z)-eicosatetraenoate + CoA + H(+)</text>
        <dbReference type="Rhea" id="RHEA:40151"/>
        <dbReference type="ChEBI" id="CHEBI:15377"/>
        <dbReference type="ChEBI" id="CHEBI:15378"/>
        <dbReference type="ChEBI" id="CHEBI:32395"/>
        <dbReference type="ChEBI" id="CHEBI:57287"/>
        <dbReference type="ChEBI" id="CHEBI:57368"/>
    </reaction>
    <physiologicalReaction direction="left-to-right" evidence="13">
        <dbReference type="Rhea" id="RHEA:40152"/>
    </physiologicalReaction>
</comment>
<proteinExistence type="inferred from homology"/>
<evidence type="ECO:0000256" key="16">
    <source>
        <dbReference type="ARBA" id="ARBA00038848"/>
    </source>
</evidence>
<evidence type="ECO:0000256" key="12">
    <source>
        <dbReference type="ARBA" id="ARBA00023273"/>
    </source>
</evidence>
<evidence type="ECO:0000256" key="9">
    <source>
        <dbReference type="ARBA" id="ARBA00022946"/>
    </source>
</evidence>
<comment type="catalytic activity">
    <reaction evidence="19">
        <text>octanoyl-CoA + H2O = octanoate + CoA + H(+)</text>
        <dbReference type="Rhea" id="RHEA:30143"/>
        <dbReference type="ChEBI" id="CHEBI:15377"/>
        <dbReference type="ChEBI" id="CHEBI:15378"/>
        <dbReference type="ChEBI" id="CHEBI:25646"/>
        <dbReference type="ChEBI" id="CHEBI:57287"/>
        <dbReference type="ChEBI" id="CHEBI:57386"/>
    </reaction>
    <physiologicalReaction direction="left-to-right" evidence="19">
        <dbReference type="Rhea" id="RHEA:30144"/>
    </physiologicalReaction>
</comment>
<dbReference type="EC" id="3.1.2.2" evidence="16"/>
<evidence type="ECO:0000256" key="18">
    <source>
        <dbReference type="ARBA" id="ARBA00043210"/>
    </source>
</evidence>
<comment type="catalytic activity">
    <reaction evidence="21">
        <text>decanoyl-CoA + H2O = decanoate + CoA + H(+)</text>
        <dbReference type="Rhea" id="RHEA:40059"/>
        <dbReference type="ChEBI" id="CHEBI:15377"/>
        <dbReference type="ChEBI" id="CHEBI:15378"/>
        <dbReference type="ChEBI" id="CHEBI:27689"/>
        <dbReference type="ChEBI" id="CHEBI:57287"/>
        <dbReference type="ChEBI" id="CHEBI:61430"/>
    </reaction>
    <physiologicalReaction direction="left-to-right" evidence="21">
        <dbReference type="Rhea" id="RHEA:40060"/>
    </physiologicalReaction>
</comment>
<evidence type="ECO:0000256" key="7">
    <source>
        <dbReference type="ARBA" id="ARBA00022801"/>
    </source>
</evidence>
<keyword evidence="11" id="KW-0472">Membrane</keyword>
<evidence type="ECO:0000256" key="2">
    <source>
        <dbReference type="ARBA" id="ARBA00004496"/>
    </source>
</evidence>
<evidence type="ECO:0000313" key="25">
    <source>
        <dbReference type="EMBL" id="TAA48538.1"/>
    </source>
</evidence>
<evidence type="ECO:0000313" key="26">
    <source>
        <dbReference type="Proteomes" id="UP000292544"/>
    </source>
</evidence>
<accession>A0ABY1WUW9</accession>
<gene>
    <name evidence="25" type="ORF">EXY25_04775</name>
</gene>
<keyword evidence="10" id="KW-0443">Lipid metabolism</keyword>
<dbReference type="InterPro" id="IPR029069">
    <property type="entry name" value="HotDog_dom_sf"/>
</dbReference>
<dbReference type="RefSeq" id="WP_130565895.1">
    <property type="nucleotide sequence ID" value="NZ_SHLY01000001.1"/>
</dbReference>
<dbReference type="Gene3D" id="3.10.129.10">
    <property type="entry name" value="Hotdog Thioesterase"/>
    <property type="match status" value="1"/>
</dbReference>
<evidence type="ECO:0000256" key="23">
    <source>
        <dbReference type="ARBA" id="ARBA00048180"/>
    </source>
</evidence>
<evidence type="ECO:0000256" key="3">
    <source>
        <dbReference type="ARBA" id="ARBA00004632"/>
    </source>
</evidence>
<keyword evidence="7" id="KW-0378">Hydrolase</keyword>
<dbReference type="PANTHER" id="PTHR12418:SF19">
    <property type="entry name" value="ACYL-COENZYME A THIOESTERASE THEM4"/>
    <property type="match status" value="1"/>
</dbReference>
<dbReference type="CDD" id="cd03443">
    <property type="entry name" value="PaaI_thioesterase"/>
    <property type="match status" value="1"/>
</dbReference>
<comment type="similarity">
    <text evidence="15">Belongs to the THEM4/THEM5 thioesterase family.</text>
</comment>
<organism evidence="25 26">
    <name type="scientific">Corallincola spongiicola</name>
    <dbReference type="NCBI Taxonomy" id="2520508"/>
    <lineage>
        <taxon>Bacteria</taxon>
        <taxon>Pseudomonadati</taxon>
        <taxon>Pseudomonadota</taxon>
        <taxon>Gammaproteobacteria</taxon>
        <taxon>Alteromonadales</taxon>
        <taxon>Psychromonadaceae</taxon>
        <taxon>Corallincola</taxon>
    </lineage>
</organism>
<dbReference type="SUPFAM" id="SSF54637">
    <property type="entry name" value="Thioesterase/thiol ester dehydrase-isomerase"/>
    <property type="match status" value="1"/>
</dbReference>
<comment type="catalytic activity">
    <reaction evidence="20">
        <text>hexadecanoyl-CoA + H2O = hexadecanoate + CoA + H(+)</text>
        <dbReference type="Rhea" id="RHEA:16645"/>
        <dbReference type="ChEBI" id="CHEBI:7896"/>
        <dbReference type="ChEBI" id="CHEBI:15377"/>
        <dbReference type="ChEBI" id="CHEBI:15378"/>
        <dbReference type="ChEBI" id="CHEBI:57287"/>
        <dbReference type="ChEBI" id="CHEBI:57379"/>
        <dbReference type="EC" id="3.1.2.2"/>
    </reaction>
    <physiologicalReaction direction="left-to-right" evidence="20">
        <dbReference type="Rhea" id="RHEA:16646"/>
    </physiologicalReaction>
</comment>
<dbReference type="Proteomes" id="UP000292544">
    <property type="component" value="Unassembled WGS sequence"/>
</dbReference>
<evidence type="ECO:0000256" key="4">
    <source>
        <dbReference type="ARBA" id="ARBA00022475"/>
    </source>
</evidence>
<reference evidence="26" key="1">
    <citation type="submission" date="2019-02" db="EMBL/GenBank/DDBJ databases">
        <title>Draft genome sequence of Muricauda sp. 176CP4-71.</title>
        <authorList>
            <person name="Park J.-S."/>
        </authorList>
    </citation>
    <scope>NUCLEOTIDE SEQUENCE [LARGE SCALE GENOMIC DNA]</scope>
    <source>
        <strain evidence="26">176GS2-150</strain>
    </source>
</reference>
<keyword evidence="6" id="KW-0053">Apoptosis</keyword>
<evidence type="ECO:0000256" key="20">
    <source>
        <dbReference type="ARBA" id="ARBA00047734"/>
    </source>
</evidence>
<evidence type="ECO:0000256" key="13">
    <source>
        <dbReference type="ARBA" id="ARBA00035852"/>
    </source>
</evidence>
<keyword evidence="5" id="KW-0963">Cytoplasm</keyword>
<protein>
    <recommendedName>
        <fullName evidence="17">Acyl-coenzyme A thioesterase THEM4</fullName>
        <ecNumber evidence="16">3.1.2.2</ecNumber>
    </recommendedName>
    <alternativeName>
        <fullName evidence="18">Thioesterase superfamily member 4</fullName>
    </alternativeName>
</protein>
<dbReference type="EMBL" id="SHLY01000001">
    <property type="protein sequence ID" value="TAA48538.1"/>
    <property type="molecule type" value="Genomic_DNA"/>
</dbReference>
<evidence type="ECO:0000259" key="24">
    <source>
        <dbReference type="Pfam" id="PF03061"/>
    </source>
</evidence>
<keyword evidence="12" id="KW-0966">Cell projection</keyword>
<keyword evidence="8" id="KW-0276">Fatty acid metabolism</keyword>
<dbReference type="InterPro" id="IPR052365">
    <property type="entry name" value="THEM4/THEM5_acyl-CoA_thioest"/>
</dbReference>
<comment type="catalytic activity">
    <reaction evidence="22">
        <text>dodecanoyl-CoA + H2O = dodecanoate + CoA + H(+)</text>
        <dbReference type="Rhea" id="RHEA:30135"/>
        <dbReference type="ChEBI" id="CHEBI:15377"/>
        <dbReference type="ChEBI" id="CHEBI:15378"/>
        <dbReference type="ChEBI" id="CHEBI:18262"/>
        <dbReference type="ChEBI" id="CHEBI:57287"/>
        <dbReference type="ChEBI" id="CHEBI:57375"/>
    </reaction>
    <physiologicalReaction direction="left-to-right" evidence="22">
        <dbReference type="Rhea" id="RHEA:30136"/>
    </physiologicalReaction>
</comment>
<keyword evidence="26" id="KW-1185">Reference proteome</keyword>
<evidence type="ECO:0000256" key="21">
    <source>
        <dbReference type="ARBA" id="ARBA00047969"/>
    </source>
</evidence>
<keyword evidence="9" id="KW-0809">Transit peptide</keyword>
<keyword evidence="4" id="KW-1003">Cell membrane</keyword>
<comment type="catalytic activity">
    <reaction evidence="14">
        <text>(9Z)-octadecenoyl-CoA + H2O = (9Z)-octadecenoate + CoA + H(+)</text>
        <dbReference type="Rhea" id="RHEA:40139"/>
        <dbReference type="ChEBI" id="CHEBI:15377"/>
        <dbReference type="ChEBI" id="CHEBI:15378"/>
        <dbReference type="ChEBI" id="CHEBI:30823"/>
        <dbReference type="ChEBI" id="CHEBI:57287"/>
        <dbReference type="ChEBI" id="CHEBI:57387"/>
    </reaction>
    <physiologicalReaction direction="left-to-right" evidence="14">
        <dbReference type="Rhea" id="RHEA:40140"/>
    </physiologicalReaction>
</comment>
<feature type="domain" description="Thioesterase" evidence="24">
    <location>
        <begin position="53"/>
        <end position="133"/>
    </location>
</feature>
<evidence type="ECO:0000256" key="14">
    <source>
        <dbReference type="ARBA" id="ARBA00037002"/>
    </source>
</evidence>
<comment type="caution">
    <text evidence="25">The sequence shown here is derived from an EMBL/GenBank/DDBJ whole genome shotgun (WGS) entry which is preliminary data.</text>
</comment>
<comment type="subcellular location">
    <subcellularLocation>
        <location evidence="3">Cell projection</location>
        <location evidence="3">Ruffle membrane</location>
    </subcellularLocation>
    <subcellularLocation>
        <location evidence="2">Cytoplasm</location>
    </subcellularLocation>
    <subcellularLocation>
        <location evidence="1">Membrane</location>
        <topology evidence="1">Peripheral membrane protein</topology>
    </subcellularLocation>
</comment>
<dbReference type="PANTHER" id="PTHR12418">
    <property type="entry name" value="ACYL-COENZYME A THIOESTERASE THEM4"/>
    <property type="match status" value="1"/>
</dbReference>
<comment type="catalytic activity">
    <reaction evidence="23">
        <text>tetradecanoyl-CoA + H2O = tetradecanoate + CoA + H(+)</text>
        <dbReference type="Rhea" id="RHEA:40119"/>
        <dbReference type="ChEBI" id="CHEBI:15377"/>
        <dbReference type="ChEBI" id="CHEBI:15378"/>
        <dbReference type="ChEBI" id="CHEBI:30807"/>
        <dbReference type="ChEBI" id="CHEBI:57287"/>
        <dbReference type="ChEBI" id="CHEBI:57385"/>
    </reaction>
    <physiologicalReaction direction="left-to-right" evidence="23">
        <dbReference type="Rhea" id="RHEA:40120"/>
    </physiologicalReaction>
</comment>
<evidence type="ECO:0000256" key="5">
    <source>
        <dbReference type="ARBA" id="ARBA00022490"/>
    </source>
</evidence>
<dbReference type="Pfam" id="PF03061">
    <property type="entry name" value="4HBT"/>
    <property type="match status" value="1"/>
</dbReference>
<evidence type="ECO:0000256" key="22">
    <source>
        <dbReference type="ARBA" id="ARBA00048074"/>
    </source>
</evidence>
<evidence type="ECO:0000256" key="8">
    <source>
        <dbReference type="ARBA" id="ARBA00022832"/>
    </source>
</evidence>
<name>A0ABY1WUW9_9GAMM</name>
<dbReference type="InterPro" id="IPR006683">
    <property type="entry name" value="Thioestr_dom"/>
</dbReference>
<evidence type="ECO:0000256" key="10">
    <source>
        <dbReference type="ARBA" id="ARBA00023098"/>
    </source>
</evidence>
<evidence type="ECO:0000256" key="19">
    <source>
        <dbReference type="ARBA" id="ARBA00047588"/>
    </source>
</evidence>
<evidence type="ECO:0000256" key="1">
    <source>
        <dbReference type="ARBA" id="ARBA00004170"/>
    </source>
</evidence>